<dbReference type="EMBL" id="JARJCW010000023">
    <property type="protein sequence ID" value="KAJ7212621.1"/>
    <property type="molecule type" value="Genomic_DNA"/>
</dbReference>
<dbReference type="SUPFAM" id="SSF47823">
    <property type="entry name" value="lambda integrase-like, N-terminal domain"/>
    <property type="match status" value="1"/>
</dbReference>
<sequence length="346" mass="38323">MRSLSSVFPPELISRWRQVLSASVDDKTHGNYGAGLLRFTHFCDLHGIPEELRMPASESLLSIFISSYGAGNVAASTVSTWLAGLQLWHAVNFAPWHGAALLSRTRKGVSKLAPSSSRRPPRDPVSFNHMKVLRASLDLSNTRDSAIWAVASTAWRDCARLGELLVDSADSFDPSRHVTRNCPKKRGTAANNHKFVGFKVPWTKTKHSAGDWINSTETFDDVDAVSALEHHLVVNSDVPEDAPLFAYSTHTGWTHLTRSDFMHHCNEVWLAAGMGAINGHGFRIGGATHLLLQGVDPWVVMKQGRWSSAAFLVYWRNVEEILPLFIGDSWDTFTSLKDSVARIARL</sequence>
<dbReference type="Proteomes" id="UP001219525">
    <property type="component" value="Unassembled WGS sequence"/>
</dbReference>
<dbReference type="InterPro" id="IPR010998">
    <property type="entry name" value="Integrase_recombinase_N"/>
</dbReference>
<name>A0AAD6VGV0_9AGAR</name>
<dbReference type="PANTHER" id="PTHR34605:SF4">
    <property type="entry name" value="DNA ADENINE METHYLTRANSFERASE"/>
    <property type="match status" value="1"/>
</dbReference>
<dbReference type="GO" id="GO:0006310">
    <property type="term" value="P:DNA recombination"/>
    <property type="evidence" value="ECO:0007669"/>
    <property type="project" value="UniProtKB-KW"/>
</dbReference>
<dbReference type="GO" id="GO:0003677">
    <property type="term" value="F:DNA binding"/>
    <property type="evidence" value="ECO:0007669"/>
    <property type="project" value="UniProtKB-KW"/>
</dbReference>
<evidence type="ECO:0000313" key="3">
    <source>
        <dbReference type="EMBL" id="KAJ7212621.1"/>
    </source>
</evidence>
<keyword evidence="1" id="KW-0238">DNA-binding</keyword>
<keyword evidence="2" id="KW-0233">DNA recombination</keyword>
<accession>A0AAD6VGV0</accession>
<dbReference type="InterPro" id="IPR052925">
    <property type="entry name" value="Phage_Integrase-like_Recomb"/>
</dbReference>
<dbReference type="Gene3D" id="1.10.150.130">
    <property type="match status" value="1"/>
</dbReference>
<dbReference type="GO" id="GO:0015074">
    <property type="term" value="P:DNA integration"/>
    <property type="evidence" value="ECO:0007669"/>
    <property type="project" value="InterPro"/>
</dbReference>
<dbReference type="InterPro" id="IPR013762">
    <property type="entry name" value="Integrase-like_cat_sf"/>
</dbReference>
<evidence type="ECO:0000256" key="2">
    <source>
        <dbReference type="ARBA" id="ARBA00023172"/>
    </source>
</evidence>
<dbReference type="InterPro" id="IPR011010">
    <property type="entry name" value="DNA_brk_join_enz"/>
</dbReference>
<organism evidence="3 4">
    <name type="scientific">Mycena pura</name>
    <dbReference type="NCBI Taxonomy" id="153505"/>
    <lineage>
        <taxon>Eukaryota</taxon>
        <taxon>Fungi</taxon>
        <taxon>Dikarya</taxon>
        <taxon>Basidiomycota</taxon>
        <taxon>Agaricomycotina</taxon>
        <taxon>Agaricomycetes</taxon>
        <taxon>Agaricomycetidae</taxon>
        <taxon>Agaricales</taxon>
        <taxon>Marasmiineae</taxon>
        <taxon>Mycenaceae</taxon>
        <taxon>Mycena</taxon>
    </lineage>
</organism>
<dbReference type="AlphaFoldDB" id="A0AAD6VGV0"/>
<reference evidence="3" key="1">
    <citation type="submission" date="2023-03" db="EMBL/GenBank/DDBJ databases">
        <title>Massive genome expansion in bonnet fungi (Mycena s.s.) driven by repeated elements and novel gene families across ecological guilds.</title>
        <authorList>
            <consortium name="Lawrence Berkeley National Laboratory"/>
            <person name="Harder C.B."/>
            <person name="Miyauchi S."/>
            <person name="Viragh M."/>
            <person name="Kuo A."/>
            <person name="Thoen E."/>
            <person name="Andreopoulos B."/>
            <person name="Lu D."/>
            <person name="Skrede I."/>
            <person name="Drula E."/>
            <person name="Henrissat B."/>
            <person name="Morin E."/>
            <person name="Kohler A."/>
            <person name="Barry K."/>
            <person name="LaButti K."/>
            <person name="Morin E."/>
            <person name="Salamov A."/>
            <person name="Lipzen A."/>
            <person name="Mereny Z."/>
            <person name="Hegedus B."/>
            <person name="Baldrian P."/>
            <person name="Stursova M."/>
            <person name="Weitz H."/>
            <person name="Taylor A."/>
            <person name="Grigoriev I.V."/>
            <person name="Nagy L.G."/>
            <person name="Martin F."/>
            <person name="Kauserud H."/>
        </authorList>
    </citation>
    <scope>NUCLEOTIDE SEQUENCE</scope>
    <source>
        <strain evidence="3">9144</strain>
    </source>
</reference>
<comment type="caution">
    <text evidence="3">The sequence shown here is derived from an EMBL/GenBank/DDBJ whole genome shotgun (WGS) entry which is preliminary data.</text>
</comment>
<gene>
    <name evidence="3" type="ORF">GGX14DRAFT_564371</name>
</gene>
<evidence type="ECO:0000256" key="1">
    <source>
        <dbReference type="ARBA" id="ARBA00023125"/>
    </source>
</evidence>
<keyword evidence="4" id="KW-1185">Reference proteome</keyword>
<evidence type="ECO:0000313" key="4">
    <source>
        <dbReference type="Proteomes" id="UP001219525"/>
    </source>
</evidence>
<dbReference type="Gene3D" id="1.10.443.10">
    <property type="entry name" value="Intergrase catalytic core"/>
    <property type="match status" value="1"/>
</dbReference>
<dbReference type="PANTHER" id="PTHR34605">
    <property type="entry name" value="PHAGE_INTEGRASE DOMAIN-CONTAINING PROTEIN"/>
    <property type="match status" value="1"/>
</dbReference>
<proteinExistence type="predicted"/>
<protein>
    <submittedName>
        <fullName evidence="3">DNA breaking-rejoining enzyme</fullName>
    </submittedName>
</protein>
<dbReference type="SUPFAM" id="SSF56349">
    <property type="entry name" value="DNA breaking-rejoining enzymes"/>
    <property type="match status" value="1"/>
</dbReference>